<name>A0A8H6ZLJ2_PLEOS</name>
<evidence type="ECO:0000313" key="2">
    <source>
        <dbReference type="EMBL" id="KAF7420945.1"/>
    </source>
</evidence>
<protein>
    <submittedName>
        <fullName evidence="2">Uncharacterized protein</fullName>
    </submittedName>
</protein>
<feature type="compositionally biased region" description="Acidic residues" evidence="1">
    <location>
        <begin position="108"/>
        <end position="118"/>
    </location>
</feature>
<dbReference type="Proteomes" id="UP000623687">
    <property type="component" value="Unassembled WGS sequence"/>
</dbReference>
<accession>A0A8H6ZLJ2</accession>
<sequence>MVRQARDEQYSYLENYIDSYAVTSPNSPERAAWRQALYRDWEERFSSVTSEHKRMISTYFSNHTRPESKWARAMYQDTDTSSSSEEDQLDSDDDDAKTSENTKTDIAAMEEDQLDSDDGDAKTAENAKGDIAVTGNAENISSPGPGSIQTGELSSDSHSVTEIGQLKDQTVQKIGSTVGSCVSPADKDISACLREVPSSSNGSATALSQSSSTYPSEIPRLRRHFAINNIILDVELSGLSRTDVKFYYEAGTLHLFADKHDAGGLPDLRRTYAGSLRVGPQNTGQIICGMSDGILRVILGRDRHVEPLDTPAGDCLEIEDKLPSEFV</sequence>
<dbReference type="AlphaFoldDB" id="A0A8H6ZLJ2"/>
<evidence type="ECO:0000313" key="3">
    <source>
        <dbReference type="Proteomes" id="UP000623687"/>
    </source>
</evidence>
<reference evidence="2" key="1">
    <citation type="submission" date="2019-07" db="EMBL/GenBank/DDBJ databases">
        <authorList>
            <person name="Palmer J.M."/>
        </authorList>
    </citation>
    <scope>NUCLEOTIDE SEQUENCE</scope>
    <source>
        <strain evidence="2">PC9</strain>
    </source>
</reference>
<keyword evidence="3" id="KW-1185">Reference proteome</keyword>
<dbReference type="GeneID" id="59381282"/>
<comment type="caution">
    <text evidence="2">The sequence shown here is derived from an EMBL/GenBank/DDBJ whole genome shotgun (WGS) entry which is preliminary data.</text>
</comment>
<feature type="region of interest" description="Disordered" evidence="1">
    <location>
        <begin position="75"/>
        <end position="154"/>
    </location>
</feature>
<feature type="compositionally biased region" description="Acidic residues" evidence="1">
    <location>
        <begin position="84"/>
        <end position="95"/>
    </location>
</feature>
<dbReference type="EMBL" id="JACETU010000009">
    <property type="protein sequence ID" value="KAF7420945.1"/>
    <property type="molecule type" value="Genomic_DNA"/>
</dbReference>
<gene>
    <name evidence="2" type="ORF">PC9H_011464</name>
</gene>
<proteinExistence type="predicted"/>
<evidence type="ECO:0000256" key="1">
    <source>
        <dbReference type="SAM" id="MobiDB-lite"/>
    </source>
</evidence>
<feature type="compositionally biased region" description="Basic and acidic residues" evidence="1">
    <location>
        <begin position="119"/>
        <end position="128"/>
    </location>
</feature>
<dbReference type="RefSeq" id="XP_036626803.1">
    <property type="nucleotide sequence ID" value="XM_036780948.1"/>
</dbReference>
<organism evidence="2 3">
    <name type="scientific">Pleurotus ostreatus</name>
    <name type="common">Oyster mushroom</name>
    <name type="synonym">White-rot fungus</name>
    <dbReference type="NCBI Taxonomy" id="5322"/>
    <lineage>
        <taxon>Eukaryota</taxon>
        <taxon>Fungi</taxon>
        <taxon>Dikarya</taxon>
        <taxon>Basidiomycota</taxon>
        <taxon>Agaricomycotina</taxon>
        <taxon>Agaricomycetes</taxon>
        <taxon>Agaricomycetidae</taxon>
        <taxon>Agaricales</taxon>
        <taxon>Pleurotineae</taxon>
        <taxon>Pleurotaceae</taxon>
        <taxon>Pleurotus</taxon>
    </lineage>
</organism>
<feature type="compositionally biased region" description="Polar residues" evidence="1">
    <location>
        <begin position="136"/>
        <end position="154"/>
    </location>
</feature>
<dbReference type="VEuPathDB" id="FungiDB:PC9H_011464"/>